<dbReference type="Gene3D" id="1.10.1220.10">
    <property type="entry name" value="Met repressor-like"/>
    <property type="match status" value="1"/>
</dbReference>
<dbReference type="STRING" id="29422.Lbru_2160"/>
<keyword evidence="2" id="KW-1185">Reference proteome</keyword>
<dbReference type="OrthoDB" id="427269at2"/>
<dbReference type="PATRIC" id="fig|29422.6.peg.2303"/>
<dbReference type="RefSeq" id="WP_058442145.1">
    <property type="nucleotide sequence ID" value="NZ_CAAAHU010000005.1"/>
</dbReference>
<dbReference type="EMBL" id="LNXV01000029">
    <property type="protein sequence ID" value="KTC81640.1"/>
    <property type="molecule type" value="Genomic_DNA"/>
</dbReference>
<dbReference type="AlphaFoldDB" id="A0A0W0SDU8"/>
<proteinExistence type="predicted"/>
<dbReference type="SUPFAM" id="SSF47598">
    <property type="entry name" value="Ribbon-helix-helix"/>
    <property type="match status" value="1"/>
</dbReference>
<comment type="caution">
    <text evidence="1">The sequence shown here is derived from an EMBL/GenBank/DDBJ whole genome shotgun (WGS) entry which is preliminary data.</text>
</comment>
<evidence type="ECO:0008006" key="3">
    <source>
        <dbReference type="Google" id="ProtNLM"/>
    </source>
</evidence>
<dbReference type="InterPro" id="IPR010985">
    <property type="entry name" value="Ribbon_hlx_hlx"/>
</dbReference>
<protein>
    <recommendedName>
        <fullName evidence="3">CopG family transcriptional regulator</fullName>
    </recommendedName>
</protein>
<accession>A0A0W0SDU8</accession>
<dbReference type="GO" id="GO:0006355">
    <property type="term" value="P:regulation of DNA-templated transcription"/>
    <property type="evidence" value="ECO:0007669"/>
    <property type="project" value="InterPro"/>
</dbReference>
<evidence type="ECO:0000313" key="1">
    <source>
        <dbReference type="EMBL" id="KTC81640.1"/>
    </source>
</evidence>
<name>A0A0W0SDU8_9GAMM</name>
<dbReference type="InterPro" id="IPR013321">
    <property type="entry name" value="Arc_rbn_hlx_hlx"/>
</dbReference>
<evidence type="ECO:0000313" key="2">
    <source>
        <dbReference type="Proteomes" id="UP000054742"/>
    </source>
</evidence>
<gene>
    <name evidence="1" type="ORF">Lbru_2160</name>
</gene>
<sequence length="75" mass="9064">MQSQKLSISLPKQQCEFIEHYLVDHQIKNRSEVIKEALYLLQQRELERCYREANQEINHDFENTNLDGIEDNEAW</sequence>
<dbReference type="Proteomes" id="UP000054742">
    <property type="component" value="Unassembled WGS sequence"/>
</dbReference>
<organism evidence="1 2">
    <name type="scientific">Legionella brunensis</name>
    <dbReference type="NCBI Taxonomy" id="29422"/>
    <lineage>
        <taxon>Bacteria</taxon>
        <taxon>Pseudomonadati</taxon>
        <taxon>Pseudomonadota</taxon>
        <taxon>Gammaproteobacteria</taxon>
        <taxon>Legionellales</taxon>
        <taxon>Legionellaceae</taxon>
        <taxon>Legionella</taxon>
    </lineage>
</organism>
<reference evidence="1 2" key="1">
    <citation type="submission" date="2015-11" db="EMBL/GenBank/DDBJ databases">
        <title>Genomic analysis of 38 Legionella species identifies large and diverse effector repertoires.</title>
        <authorList>
            <person name="Burstein D."/>
            <person name="Amaro F."/>
            <person name="Zusman T."/>
            <person name="Lifshitz Z."/>
            <person name="Cohen O."/>
            <person name="Gilbert J.A."/>
            <person name="Pupko T."/>
            <person name="Shuman H.A."/>
            <person name="Segal G."/>
        </authorList>
    </citation>
    <scope>NUCLEOTIDE SEQUENCE [LARGE SCALE GENOMIC DNA]</scope>
    <source>
        <strain evidence="1 2">ATCC 43878</strain>
    </source>
</reference>